<dbReference type="AlphaFoldDB" id="A0AAE0CCE4"/>
<evidence type="ECO:0000313" key="2">
    <source>
        <dbReference type="Proteomes" id="UP001190700"/>
    </source>
</evidence>
<comment type="caution">
    <text evidence="1">The sequence shown here is derived from an EMBL/GenBank/DDBJ whole genome shotgun (WGS) entry which is preliminary data.</text>
</comment>
<protein>
    <submittedName>
        <fullName evidence="1">Uncharacterized protein</fullName>
    </submittedName>
</protein>
<organism evidence="1 2">
    <name type="scientific">Cymbomonas tetramitiformis</name>
    <dbReference type="NCBI Taxonomy" id="36881"/>
    <lineage>
        <taxon>Eukaryota</taxon>
        <taxon>Viridiplantae</taxon>
        <taxon>Chlorophyta</taxon>
        <taxon>Pyramimonadophyceae</taxon>
        <taxon>Pyramimonadales</taxon>
        <taxon>Pyramimonadaceae</taxon>
        <taxon>Cymbomonas</taxon>
    </lineage>
</organism>
<dbReference type="Proteomes" id="UP001190700">
    <property type="component" value="Unassembled WGS sequence"/>
</dbReference>
<evidence type="ECO:0000313" key="1">
    <source>
        <dbReference type="EMBL" id="KAK3252431.1"/>
    </source>
</evidence>
<dbReference type="EMBL" id="LGRX02025411">
    <property type="protein sequence ID" value="KAK3252431.1"/>
    <property type="molecule type" value="Genomic_DNA"/>
</dbReference>
<sequence>MLLPLPHLRLHFWRRLALRARERFDESVATHVAKKVLGGKAERFGGVESNADVIYSKLVPAIKDAFIAADPLFETLFDLNDATVPVRAEANKLLFSVLELLILPDSPAADWLETSADTHPFDGKRVLLELARRLLDAGSPFQGTQTLLNVKLVAKEDPSTAIATFNSALASARRKTTFDDEEIKGLFIDALDPFYYAPVVDRLLLHDQRALTDLATIQTWVRECWARNVSVEKKSIGVVDKHVYALTTDDSTVDCSALSDLAAIIVLDLKAQKLHRLAAGDLPTGGNWSQGLSKKIAFNKAKAEFVPVCRHSLCIEAGAKHWHRDCPHGGPRAEQDSTVSVNAFVTDIYELDYLAEQFNNALHDDDNYKFNALCVLAGGRPTLIDEISAASFETHDVPAPLDEYAAFAPPTGVHLGARGKSGG</sequence>
<proteinExistence type="predicted"/>
<keyword evidence="2" id="KW-1185">Reference proteome</keyword>
<name>A0AAE0CCE4_9CHLO</name>
<gene>
    <name evidence="1" type="ORF">CYMTET_38268</name>
</gene>
<accession>A0AAE0CCE4</accession>
<reference evidence="1 2" key="1">
    <citation type="journal article" date="2015" name="Genome Biol. Evol.">
        <title>Comparative Genomics of a Bacterivorous Green Alga Reveals Evolutionary Causalities and Consequences of Phago-Mixotrophic Mode of Nutrition.</title>
        <authorList>
            <person name="Burns J.A."/>
            <person name="Paasch A."/>
            <person name="Narechania A."/>
            <person name="Kim E."/>
        </authorList>
    </citation>
    <scope>NUCLEOTIDE SEQUENCE [LARGE SCALE GENOMIC DNA]</scope>
    <source>
        <strain evidence="1 2">PLY_AMNH</strain>
    </source>
</reference>